<dbReference type="GO" id="GO:0005506">
    <property type="term" value="F:iron ion binding"/>
    <property type="evidence" value="ECO:0007669"/>
    <property type="project" value="UniProtKB-UniRule"/>
</dbReference>
<evidence type="ECO:0000259" key="8">
    <source>
        <dbReference type="PROSITE" id="PS51471"/>
    </source>
</evidence>
<protein>
    <submittedName>
        <fullName evidence="9">PKHD-type hydroxylase</fullName>
    </submittedName>
</protein>
<dbReference type="NCBIfam" id="NF003974">
    <property type="entry name" value="PRK05467.1-3"/>
    <property type="match status" value="1"/>
</dbReference>
<evidence type="ECO:0000256" key="3">
    <source>
        <dbReference type="ARBA" id="ARBA00022896"/>
    </source>
</evidence>
<evidence type="ECO:0000256" key="5">
    <source>
        <dbReference type="ARBA" id="ARBA00023002"/>
    </source>
</evidence>
<evidence type="ECO:0000256" key="6">
    <source>
        <dbReference type="ARBA" id="ARBA00023004"/>
    </source>
</evidence>
<dbReference type="GO" id="GO:0031418">
    <property type="term" value="F:L-ascorbic acid binding"/>
    <property type="evidence" value="ECO:0007669"/>
    <property type="project" value="UniProtKB-KW"/>
</dbReference>
<keyword evidence="3 7" id="KW-0847">Vitamin C</keyword>
<dbReference type="EMBL" id="LT840185">
    <property type="protein sequence ID" value="SMF78114.1"/>
    <property type="molecule type" value="Genomic_DNA"/>
</dbReference>
<keyword evidence="2 7" id="KW-0479">Metal-binding</keyword>
<keyword evidence="6 7" id="KW-0408">Iron</keyword>
<evidence type="ECO:0000256" key="2">
    <source>
        <dbReference type="ARBA" id="ARBA00022723"/>
    </source>
</evidence>
<feature type="domain" description="Fe2OG dioxygenase" evidence="8">
    <location>
        <begin position="75"/>
        <end position="173"/>
    </location>
</feature>
<feature type="binding site" evidence="7">
    <location>
        <position position="95"/>
    </location>
    <ligand>
        <name>Fe cation</name>
        <dbReference type="ChEBI" id="CHEBI:24875"/>
    </ligand>
</feature>
<dbReference type="GO" id="GO:0016706">
    <property type="term" value="F:2-oxoglutarate-dependent dioxygenase activity"/>
    <property type="evidence" value="ECO:0007669"/>
    <property type="project" value="UniProtKB-UniRule"/>
</dbReference>
<evidence type="ECO:0000313" key="9">
    <source>
        <dbReference type="EMBL" id="SMF78114.1"/>
    </source>
</evidence>
<dbReference type="RefSeq" id="WP_085219207.1">
    <property type="nucleotide sequence ID" value="NZ_LT840185.1"/>
</dbReference>
<dbReference type="InterPro" id="IPR023550">
    <property type="entry name" value="PKHD_hydroxylase"/>
</dbReference>
<comment type="cofactor">
    <cofactor evidence="7">
        <name>Fe(2+)</name>
        <dbReference type="ChEBI" id="CHEBI:29033"/>
    </cofactor>
    <text evidence="7">Binds 1 Fe(2+) ion per subunit.</text>
</comment>
<evidence type="ECO:0000256" key="4">
    <source>
        <dbReference type="ARBA" id="ARBA00022964"/>
    </source>
</evidence>
<feature type="binding site" evidence="7">
    <location>
        <position position="154"/>
    </location>
    <ligand>
        <name>Fe cation</name>
        <dbReference type="ChEBI" id="CHEBI:24875"/>
    </ligand>
</feature>
<dbReference type="STRING" id="941907.SAMN06295910_2676"/>
<organism evidence="9 10">
    <name type="scientific">Allosphingosinicella indica</name>
    <dbReference type="NCBI Taxonomy" id="941907"/>
    <lineage>
        <taxon>Bacteria</taxon>
        <taxon>Pseudomonadati</taxon>
        <taxon>Pseudomonadota</taxon>
        <taxon>Alphaproteobacteria</taxon>
        <taxon>Sphingomonadales</taxon>
        <taxon>Sphingomonadaceae</taxon>
        <taxon>Allosphingosinicella</taxon>
    </lineage>
</organism>
<dbReference type="HAMAP" id="MF_00657">
    <property type="entry name" value="Hydroxyl_YbiX"/>
    <property type="match status" value="1"/>
</dbReference>
<comment type="cofactor">
    <cofactor evidence="1 7">
        <name>L-ascorbate</name>
        <dbReference type="ChEBI" id="CHEBI:38290"/>
    </cofactor>
</comment>
<evidence type="ECO:0000256" key="1">
    <source>
        <dbReference type="ARBA" id="ARBA00001961"/>
    </source>
</evidence>
<evidence type="ECO:0000256" key="7">
    <source>
        <dbReference type="HAMAP-Rule" id="MF_00657"/>
    </source>
</evidence>
<dbReference type="PROSITE" id="PS51471">
    <property type="entry name" value="FE2OG_OXY"/>
    <property type="match status" value="1"/>
</dbReference>
<keyword evidence="4 7" id="KW-0223">Dioxygenase</keyword>
<dbReference type="Proteomes" id="UP000192934">
    <property type="component" value="Chromosome I"/>
</dbReference>
<keyword evidence="5 7" id="KW-0560">Oxidoreductase</keyword>
<gene>
    <name evidence="9" type="ORF">SAMN06295910_2676</name>
</gene>
<accession>A0A1X7H2E8</accession>
<dbReference type="GO" id="GO:0006974">
    <property type="term" value="P:DNA damage response"/>
    <property type="evidence" value="ECO:0007669"/>
    <property type="project" value="TreeGrafter"/>
</dbReference>
<dbReference type="AlphaFoldDB" id="A0A1X7H2E8"/>
<dbReference type="PANTHER" id="PTHR41536">
    <property type="entry name" value="PKHD-TYPE HYDROXYLASE YBIX"/>
    <property type="match status" value="1"/>
</dbReference>
<dbReference type="Pfam" id="PF13640">
    <property type="entry name" value="2OG-FeII_Oxy_3"/>
    <property type="match status" value="1"/>
</dbReference>
<dbReference type="Gene3D" id="2.60.120.620">
    <property type="entry name" value="q2cbj1_9rhob like domain"/>
    <property type="match status" value="1"/>
</dbReference>
<dbReference type="PANTHER" id="PTHR41536:SF1">
    <property type="entry name" value="PKHD-TYPE HYDROXYLASE YBIX"/>
    <property type="match status" value="1"/>
</dbReference>
<keyword evidence="10" id="KW-1185">Reference proteome</keyword>
<sequence>MFRLIENVLGPAEITELKRIAAASDFVDGRVSNPNSRVKNNLQLHDQQAGDRAAQIMAHGLFQTPEFVDFAFPHQIAPPLMTRYEVGMGYGLHPDSALIPLHTGPLRSDLSCTLFINDPADYDGGALHLLLGTAELRFKGPPGSAIVYPSTTLHQVEPVTKGQRLVGITFIQSRVADTARRELLYDLNEVAALEGLTMAPENFTRLQTVQANLYRMWMNTP</sequence>
<feature type="binding site" evidence="7">
    <location>
        <position position="93"/>
    </location>
    <ligand>
        <name>Fe cation</name>
        <dbReference type="ChEBI" id="CHEBI:24875"/>
    </ligand>
</feature>
<dbReference type="GO" id="GO:0006879">
    <property type="term" value="P:intracellular iron ion homeostasis"/>
    <property type="evidence" value="ECO:0007669"/>
    <property type="project" value="TreeGrafter"/>
</dbReference>
<dbReference type="SMART" id="SM00702">
    <property type="entry name" value="P4Hc"/>
    <property type="match status" value="1"/>
</dbReference>
<dbReference type="InterPro" id="IPR005123">
    <property type="entry name" value="Oxoglu/Fe-dep_dioxygenase_dom"/>
</dbReference>
<proteinExistence type="inferred from homology"/>
<reference evidence="10" key="1">
    <citation type="submission" date="2017-04" db="EMBL/GenBank/DDBJ databases">
        <authorList>
            <person name="Varghese N."/>
            <person name="Submissions S."/>
        </authorList>
    </citation>
    <scope>NUCLEOTIDE SEQUENCE [LARGE SCALE GENOMIC DNA]</scope>
    <source>
        <strain evidence="10">Dd16</strain>
    </source>
</reference>
<name>A0A1X7H2E8_9SPHN</name>
<feature type="binding site" evidence="7">
    <location>
        <position position="164"/>
    </location>
    <ligand>
        <name>2-oxoglutarate</name>
        <dbReference type="ChEBI" id="CHEBI:16810"/>
    </ligand>
</feature>
<dbReference type="OrthoDB" id="9812472at2"/>
<dbReference type="InterPro" id="IPR006620">
    <property type="entry name" value="Pro_4_hyd_alph"/>
</dbReference>
<evidence type="ECO:0000313" key="10">
    <source>
        <dbReference type="Proteomes" id="UP000192934"/>
    </source>
</evidence>
<dbReference type="InterPro" id="IPR044862">
    <property type="entry name" value="Pro_4_hyd_alph_FE2OG_OXY"/>
</dbReference>